<evidence type="ECO:0000259" key="4">
    <source>
        <dbReference type="PROSITE" id="PS50995"/>
    </source>
</evidence>
<dbReference type="InterPro" id="IPR052067">
    <property type="entry name" value="Metal_resp_HTH_trans_reg"/>
</dbReference>
<dbReference type="InterPro" id="IPR036388">
    <property type="entry name" value="WH-like_DNA-bd_sf"/>
</dbReference>
<dbReference type="Gene3D" id="1.10.10.10">
    <property type="entry name" value="Winged helix-like DNA-binding domain superfamily/Winged helix DNA-binding domain"/>
    <property type="match status" value="1"/>
</dbReference>
<evidence type="ECO:0000256" key="2">
    <source>
        <dbReference type="ARBA" id="ARBA00023125"/>
    </source>
</evidence>
<protein>
    <submittedName>
        <fullName evidence="5">MarR family transcriptional regulator</fullName>
    </submittedName>
</protein>
<keyword evidence="3" id="KW-0804">Transcription</keyword>
<feature type="domain" description="HTH marR-type" evidence="4">
    <location>
        <begin position="10"/>
        <end position="143"/>
    </location>
</feature>
<accession>A0ABS5HT75</accession>
<dbReference type="Proteomes" id="UP001195941">
    <property type="component" value="Unassembled WGS sequence"/>
</dbReference>
<dbReference type="EMBL" id="JADMKU010000012">
    <property type="protein sequence ID" value="MBR9652115.1"/>
    <property type="molecule type" value="Genomic_DNA"/>
</dbReference>
<dbReference type="RefSeq" id="WP_212701636.1">
    <property type="nucleotide sequence ID" value="NZ_JADMKU010000012.1"/>
</dbReference>
<dbReference type="SMART" id="SM00347">
    <property type="entry name" value="HTH_MARR"/>
    <property type="match status" value="1"/>
</dbReference>
<dbReference type="Pfam" id="PF12802">
    <property type="entry name" value="MarR_2"/>
    <property type="match status" value="1"/>
</dbReference>
<keyword evidence="1" id="KW-0805">Transcription regulation</keyword>
<name>A0ABS5HT75_9RHOB</name>
<dbReference type="InterPro" id="IPR000835">
    <property type="entry name" value="HTH_MarR-typ"/>
</dbReference>
<sequence length="148" mass="17324">MTEKHDFDLQNFLPYLLNQAAEESSLAFQQVYKDRYGMLRTEWRVLFHLGIYGRMTAKEIGQRSKMHKTKISRAVARLGERRFLTRQQDDRDRRLEYLELTNLGQTAYRDLLGVAKTYDAKLSASLSAEEDRVLRSVLRKLASFDTAD</sequence>
<proteinExistence type="predicted"/>
<reference evidence="5 6" key="1">
    <citation type="journal article" date="2021" name="Arch. Microbiol.">
        <title>Thalassobius aquimarinus sp. nov., isolated from the Sea of Japan seashore.</title>
        <authorList>
            <person name="Kurilenko V.V."/>
            <person name="Romanenko L.A."/>
            <person name="Chernysheva N.Y."/>
            <person name="Velansky P.V."/>
            <person name="Tekutyeva L.A."/>
            <person name="Isaeva M.P."/>
            <person name="Mikhailov V.V."/>
        </authorList>
    </citation>
    <scope>NUCLEOTIDE SEQUENCE [LARGE SCALE GENOMIC DNA]</scope>
    <source>
        <strain evidence="5 6">KMM 8518</strain>
    </source>
</reference>
<evidence type="ECO:0000256" key="1">
    <source>
        <dbReference type="ARBA" id="ARBA00023015"/>
    </source>
</evidence>
<dbReference type="SUPFAM" id="SSF46785">
    <property type="entry name" value="Winged helix' DNA-binding domain"/>
    <property type="match status" value="1"/>
</dbReference>
<dbReference type="PROSITE" id="PS50995">
    <property type="entry name" value="HTH_MARR_2"/>
    <property type="match status" value="1"/>
</dbReference>
<comment type="caution">
    <text evidence="5">The sequence shown here is derived from an EMBL/GenBank/DDBJ whole genome shotgun (WGS) entry which is preliminary data.</text>
</comment>
<evidence type="ECO:0000313" key="5">
    <source>
        <dbReference type="EMBL" id="MBR9652115.1"/>
    </source>
</evidence>
<organism evidence="5 6">
    <name type="scientific">Thalassovita aquimarina</name>
    <dbReference type="NCBI Taxonomy" id="2785917"/>
    <lineage>
        <taxon>Bacteria</taxon>
        <taxon>Pseudomonadati</taxon>
        <taxon>Pseudomonadota</taxon>
        <taxon>Alphaproteobacteria</taxon>
        <taxon>Rhodobacterales</taxon>
        <taxon>Roseobacteraceae</taxon>
        <taxon>Thalassovita</taxon>
    </lineage>
</organism>
<dbReference type="InterPro" id="IPR036390">
    <property type="entry name" value="WH_DNA-bd_sf"/>
</dbReference>
<keyword evidence="2" id="KW-0238">DNA-binding</keyword>
<keyword evidence="6" id="KW-1185">Reference proteome</keyword>
<evidence type="ECO:0000256" key="3">
    <source>
        <dbReference type="ARBA" id="ARBA00023163"/>
    </source>
</evidence>
<evidence type="ECO:0000313" key="6">
    <source>
        <dbReference type="Proteomes" id="UP001195941"/>
    </source>
</evidence>
<dbReference type="PANTHER" id="PTHR35790:SF4">
    <property type="entry name" value="HTH-TYPE TRANSCRIPTIONAL REGULATOR PCHR"/>
    <property type="match status" value="1"/>
</dbReference>
<gene>
    <name evidence="5" type="ORF">IT775_13405</name>
</gene>
<dbReference type="PANTHER" id="PTHR35790">
    <property type="entry name" value="HTH-TYPE TRANSCRIPTIONAL REGULATOR PCHR"/>
    <property type="match status" value="1"/>
</dbReference>
<dbReference type="PRINTS" id="PR00598">
    <property type="entry name" value="HTHMARR"/>
</dbReference>